<feature type="domain" description="Pyridine nucleotide-disulphide oxidoreductase dimerisation" evidence="11">
    <location>
        <begin position="338"/>
        <end position="445"/>
    </location>
</feature>
<dbReference type="InterPro" id="IPR012999">
    <property type="entry name" value="Pyr_OxRdtase_I_AS"/>
</dbReference>
<dbReference type="InterPro" id="IPR004099">
    <property type="entry name" value="Pyr_nucl-diS_OxRdtase_dimer"/>
</dbReference>
<keyword evidence="14" id="KW-1185">Reference proteome</keyword>
<dbReference type="OrthoDB" id="9807946at2"/>
<reference evidence="13 14" key="1">
    <citation type="submission" date="2016-11" db="EMBL/GenBank/DDBJ databases">
        <title>Draft Genome Sequences of Nine Cyanobacterial Strains from Diverse Habitats.</title>
        <authorList>
            <person name="Zhu T."/>
            <person name="Hou S."/>
            <person name="Lu X."/>
            <person name="Hess W.R."/>
        </authorList>
    </citation>
    <scope>NUCLEOTIDE SEQUENCE [LARGE SCALE GENOMIC DNA]</scope>
    <source>
        <strain evidence="13 14">5.2 s.c.1</strain>
    </source>
</reference>
<dbReference type="GO" id="GO:0006749">
    <property type="term" value="P:glutathione metabolic process"/>
    <property type="evidence" value="ECO:0007669"/>
    <property type="project" value="TreeGrafter"/>
</dbReference>
<dbReference type="GO" id="GO:0005829">
    <property type="term" value="C:cytosol"/>
    <property type="evidence" value="ECO:0007669"/>
    <property type="project" value="TreeGrafter"/>
</dbReference>
<keyword evidence="8" id="KW-0520">NAD</keyword>
<gene>
    <name evidence="13" type="ORF">NIES1031_03145</name>
</gene>
<keyword evidence="6 10" id="KW-0676">Redox-active center</keyword>
<evidence type="ECO:0000256" key="5">
    <source>
        <dbReference type="ARBA" id="ARBA00023157"/>
    </source>
</evidence>
<evidence type="ECO:0000256" key="8">
    <source>
        <dbReference type="PIRSR" id="PIRSR000350-3"/>
    </source>
</evidence>
<comment type="cofactor">
    <cofactor evidence="8">
        <name>FAD</name>
        <dbReference type="ChEBI" id="CHEBI:57692"/>
    </cofactor>
    <text evidence="8">Binds 1 FAD per subunit.</text>
</comment>
<dbReference type="Gene3D" id="3.50.50.60">
    <property type="entry name" value="FAD/NAD(P)-binding domain"/>
    <property type="match status" value="2"/>
</dbReference>
<dbReference type="InterPro" id="IPR023753">
    <property type="entry name" value="FAD/NAD-binding_dom"/>
</dbReference>
<dbReference type="AlphaFoldDB" id="A0A1U7HZ43"/>
<evidence type="ECO:0000256" key="3">
    <source>
        <dbReference type="ARBA" id="ARBA00022827"/>
    </source>
</evidence>
<dbReference type="PIRSF" id="PIRSF000350">
    <property type="entry name" value="Mercury_reductase_MerA"/>
    <property type="match status" value="1"/>
</dbReference>
<evidence type="ECO:0000256" key="1">
    <source>
        <dbReference type="ARBA" id="ARBA00007532"/>
    </source>
</evidence>
<feature type="disulfide bond" description="Redox-active" evidence="9">
    <location>
        <begin position="42"/>
        <end position="47"/>
    </location>
</feature>
<feature type="binding site" evidence="8">
    <location>
        <position position="262"/>
    </location>
    <ligand>
        <name>NAD(+)</name>
        <dbReference type="ChEBI" id="CHEBI:57540"/>
    </ligand>
</feature>
<evidence type="ECO:0000313" key="13">
    <source>
        <dbReference type="EMBL" id="OKH28901.1"/>
    </source>
</evidence>
<sequence>MTFDYDFFVIGAGPGGIAAAKQAASYGVRVAVAEQEAIGGTCVNRGCIPKKFIVYAADIALQDQLAPSYGWSECQRGFDWSQFISKVHQQVEKRNQSYLQTFQKAAIELLRGHATLLDPHTIEINDRKITADKILVAVGGHPNKPDIPGSELAITSREMFQLQQLPQKLAIVGGGYIGVEFASMMNAFGVEVTLMDTDELILDGFDNDLRSSVQEGLIQRGIQFLGKTTVKEIQKSDQRLHLTLSGDTEEVIAVDTILVATGRTPNTKNLGLENAGVELGKKGAIQVDEYNRTTQDNIFAVGDCISRVPLTPVARTEGEAVANTAFGNKLQKVNYEYISSAVFTRPEAATVGMTEDEAREQYGDAVQCYQTAFEPLFYSMIERKEQAMMKLVVDSHTQRVLGAHMVGEQAADIIQSLAVAIRKGITKEDLDATIGIHPTTGEEFLTLD</sequence>
<dbReference type="Pfam" id="PF02852">
    <property type="entry name" value="Pyr_redox_dim"/>
    <property type="match status" value="1"/>
</dbReference>
<evidence type="ECO:0000256" key="7">
    <source>
        <dbReference type="PIRSR" id="PIRSR000350-2"/>
    </source>
</evidence>
<comment type="caution">
    <text evidence="13">The sequence shown here is derived from an EMBL/GenBank/DDBJ whole genome shotgun (WGS) entry which is preliminary data.</text>
</comment>
<protein>
    <submittedName>
        <fullName evidence="13">Glutathione-disulfide reductase</fullName>
    </submittedName>
</protein>
<feature type="binding site" evidence="8">
    <location>
        <position position="51"/>
    </location>
    <ligand>
        <name>FAD</name>
        <dbReference type="ChEBI" id="CHEBI:57692"/>
    </ligand>
</feature>
<dbReference type="InterPro" id="IPR046952">
    <property type="entry name" value="GSHR/TRXR-like"/>
</dbReference>
<dbReference type="Gene3D" id="3.30.390.30">
    <property type="match status" value="1"/>
</dbReference>
<dbReference type="PRINTS" id="PR00368">
    <property type="entry name" value="FADPNR"/>
</dbReference>
<dbReference type="Pfam" id="PF07992">
    <property type="entry name" value="Pyr_redox_2"/>
    <property type="match status" value="1"/>
</dbReference>
<dbReference type="Proteomes" id="UP000185984">
    <property type="component" value="Unassembled WGS sequence"/>
</dbReference>
<keyword evidence="2 10" id="KW-0285">Flavoprotein</keyword>
<accession>A0A1U7HZ43</accession>
<dbReference type="InterPro" id="IPR036188">
    <property type="entry name" value="FAD/NAD-bd_sf"/>
</dbReference>
<evidence type="ECO:0000256" key="9">
    <source>
        <dbReference type="PIRSR" id="PIRSR000350-4"/>
    </source>
</evidence>
<evidence type="ECO:0000256" key="6">
    <source>
        <dbReference type="ARBA" id="ARBA00023284"/>
    </source>
</evidence>
<dbReference type="PRINTS" id="PR00411">
    <property type="entry name" value="PNDRDTASEI"/>
</dbReference>
<dbReference type="STRING" id="247279.NIES1031_03145"/>
<evidence type="ECO:0000259" key="11">
    <source>
        <dbReference type="Pfam" id="PF02852"/>
    </source>
</evidence>
<name>A0A1U7HZ43_9CHRO</name>
<dbReference type="SUPFAM" id="SSF51905">
    <property type="entry name" value="FAD/NAD(P)-binding domain"/>
    <property type="match status" value="1"/>
</dbReference>
<dbReference type="GO" id="GO:0045454">
    <property type="term" value="P:cell redox homeostasis"/>
    <property type="evidence" value="ECO:0007669"/>
    <property type="project" value="InterPro"/>
</dbReference>
<evidence type="ECO:0000313" key="14">
    <source>
        <dbReference type="Proteomes" id="UP000185984"/>
    </source>
</evidence>
<dbReference type="GO" id="GO:0034599">
    <property type="term" value="P:cellular response to oxidative stress"/>
    <property type="evidence" value="ECO:0007669"/>
    <property type="project" value="TreeGrafter"/>
</dbReference>
<dbReference type="PANTHER" id="PTHR42737">
    <property type="entry name" value="GLUTATHIONE REDUCTASE"/>
    <property type="match status" value="1"/>
</dbReference>
<proteinExistence type="inferred from homology"/>
<feature type="binding site" evidence="8">
    <location>
        <begin position="173"/>
        <end position="180"/>
    </location>
    <ligand>
        <name>NAD(+)</name>
        <dbReference type="ChEBI" id="CHEBI:57540"/>
    </ligand>
</feature>
<evidence type="ECO:0000256" key="2">
    <source>
        <dbReference type="ARBA" id="ARBA00022630"/>
    </source>
</evidence>
<evidence type="ECO:0000256" key="10">
    <source>
        <dbReference type="RuleBase" id="RU003691"/>
    </source>
</evidence>
<keyword evidence="8" id="KW-0547">Nucleotide-binding</keyword>
<dbReference type="PROSITE" id="PS00076">
    <property type="entry name" value="PYRIDINE_REDOX_1"/>
    <property type="match status" value="1"/>
</dbReference>
<dbReference type="InterPro" id="IPR001100">
    <property type="entry name" value="Pyr_nuc-diS_OxRdtase"/>
</dbReference>
<dbReference type="InterPro" id="IPR016156">
    <property type="entry name" value="FAD/NAD-linked_Rdtase_dimer_sf"/>
</dbReference>
<feature type="active site" description="Proton acceptor" evidence="7">
    <location>
        <position position="437"/>
    </location>
</feature>
<keyword evidence="3 8" id="KW-0274">FAD</keyword>
<dbReference type="EMBL" id="MRCC01000002">
    <property type="protein sequence ID" value="OKH28901.1"/>
    <property type="molecule type" value="Genomic_DNA"/>
</dbReference>
<dbReference type="NCBIfam" id="NF004776">
    <property type="entry name" value="PRK06116.1"/>
    <property type="match status" value="1"/>
</dbReference>
<dbReference type="PANTHER" id="PTHR42737:SF2">
    <property type="entry name" value="GLUTATHIONE REDUCTASE"/>
    <property type="match status" value="1"/>
</dbReference>
<dbReference type="SUPFAM" id="SSF55424">
    <property type="entry name" value="FAD/NAD-linked reductases, dimerisation (C-terminal) domain"/>
    <property type="match status" value="1"/>
</dbReference>
<feature type="domain" description="FAD/NAD(P)-binding" evidence="12">
    <location>
        <begin position="5"/>
        <end position="318"/>
    </location>
</feature>
<comment type="similarity">
    <text evidence="1 10">Belongs to the class-I pyridine nucleotide-disulfide oxidoreductase family.</text>
</comment>
<feature type="binding site" evidence="8">
    <location>
        <position position="303"/>
    </location>
    <ligand>
        <name>FAD</name>
        <dbReference type="ChEBI" id="CHEBI:57692"/>
    </ligand>
</feature>
<keyword evidence="5" id="KW-1015">Disulfide bond</keyword>
<dbReference type="RefSeq" id="WP_073548055.1">
    <property type="nucleotide sequence ID" value="NZ_CAWMVK010000012.1"/>
</dbReference>
<evidence type="ECO:0000259" key="12">
    <source>
        <dbReference type="Pfam" id="PF07992"/>
    </source>
</evidence>
<organism evidence="13 14">
    <name type="scientific">Chroogloeocystis siderophila 5.2 s.c.1</name>
    <dbReference type="NCBI Taxonomy" id="247279"/>
    <lineage>
        <taxon>Bacteria</taxon>
        <taxon>Bacillati</taxon>
        <taxon>Cyanobacteriota</taxon>
        <taxon>Cyanophyceae</taxon>
        <taxon>Oscillatoriophycideae</taxon>
        <taxon>Chroococcales</taxon>
        <taxon>Chroococcaceae</taxon>
        <taxon>Chroogloeocystis</taxon>
    </lineage>
</organism>
<keyword evidence="4 10" id="KW-0560">Oxidoreductase</keyword>
<dbReference type="GO" id="GO:0004362">
    <property type="term" value="F:glutathione-disulfide reductase (NADPH) activity"/>
    <property type="evidence" value="ECO:0007669"/>
    <property type="project" value="TreeGrafter"/>
</dbReference>
<dbReference type="GO" id="GO:0050660">
    <property type="term" value="F:flavin adenine dinucleotide binding"/>
    <property type="evidence" value="ECO:0007669"/>
    <property type="project" value="InterPro"/>
</dbReference>
<evidence type="ECO:0000256" key="4">
    <source>
        <dbReference type="ARBA" id="ARBA00023002"/>
    </source>
</evidence>